<keyword evidence="2" id="KW-1185">Reference proteome</keyword>
<sequence length="102" mass="11807">MEDMIKKIQYCRSMDQSIEGNRLGSETESKTRFTSMKHRLSAYRFQFPWTAQNHKVVLNQKMYIKKKTQLSVVSASGNSVVTEPPLSLLAKRKIEEKQLRAA</sequence>
<evidence type="ECO:0000313" key="2">
    <source>
        <dbReference type="Proteomes" id="UP000828941"/>
    </source>
</evidence>
<organism evidence="1 2">
    <name type="scientific">Bauhinia variegata</name>
    <name type="common">Purple orchid tree</name>
    <name type="synonym">Phanera variegata</name>
    <dbReference type="NCBI Taxonomy" id="167791"/>
    <lineage>
        <taxon>Eukaryota</taxon>
        <taxon>Viridiplantae</taxon>
        <taxon>Streptophyta</taxon>
        <taxon>Embryophyta</taxon>
        <taxon>Tracheophyta</taxon>
        <taxon>Spermatophyta</taxon>
        <taxon>Magnoliopsida</taxon>
        <taxon>eudicotyledons</taxon>
        <taxon>Gunneridae</taxon>
        <taxon>Pentapetalae</taxon>
        <taxon>rosids</taxon>
        <taxon>fabids</taxon>
        <taxon>Fabales</taxon>
        <taxon>Fabaceae</taxon>
        <taxon>Cercidoideae</taxon>
        <taxon>Cercideae</taxon>
        <taxon>Bauhiniinae</taxon>
        <taxon>Bauhinia</taxon>
    </lineage>
</organism>
<proteinExistence type="predicted"/>
<dbReference type="Proteomes" id="UP000828941">
    <property type="component" value="Chromosome 1"/>
</dbReference>
<protein>
    <submittedName>
        <fullName evidence="1">Uncharacterized protein</fullName>
    </submittedName>
</protein>
<accession>A0ACB9QCX8</accession>
<reference evidence="1 2" key="1">
    <citation type="journal article" date="2022" name="DNA Res.">
        <title>Chromosomal-level genome assembly of the orchid tree Bauhinia variegata (Leguminosae; Cercidoideae) supports the allotetraploid origin hypothesis of Bauhinia.</title>
        <authorList>
            <person name="Zhong Y."/>
            <person name="Chen Y."/>
            <person name="Zheng D."/>
            <person name="Pang J."/>
            <person name="Liu Y."/>
            <person name="Luo S."/>
            <person name="Meng S."/>
            <person name="Qian L."/>
            <person name="Wei D."/>
            <person name="Dai S."/>
            <person name="Zhou R."/>
        </authorList>
    </citation>
    <scope>NUCLEOTIDE SEQUENCE [LARGE SCALE GENOMIC DNA]</scope>
    <source>
        <strain evidence="1">BV-YZ2020</strain>
    </source>
</reference>
<comment type="caution">
    <text evidence="1">The sequence shown here is derived from an EMBL/GenBank/DDBJ whole genome shotgun (WGS) entry which is preliminary data.</text>
</comment>
<gene>
    <name evidence="1" type="ORF">L6164_000624</name>
</gene>
<dbReference type="EMBL" id="CM039426">
    <property type="protein sequence ID" value="KAI4356615.1"/>
    <property type="molecule type" value="Genomic_DNA"/>
</dbReference>
<evidence type="ECO:0000313" key="1">
    <source>
        <dbReference type="EMBL" id="KAI4356615.1"/>
    </source>
</evidence>
<name>A0ACB9QCX8_BAUVA</name>